<name>A0ACB8IHK6_CITSI</name>
<evidence type="ECO:0000313" key="1">
    <source>
        <dbReference type="EMBL" id="KAH9696237.1"/>
    </source>
</evidence>
<comment type="caution">
    <text evidence="1">The sequence shown here is derived from an EMBL/GenBank/DDBJ whole genome shotgun (WGS) entry which is preliminary data.</text>
</comment>
<reference evidence="2" key="1">
    <citation type="journal article" date="2023" name="Hortic. Res.">
        <title>A chromosome-level phased genome enabling allele-level studies in sweet orange: a case study on citrus Huanglongbing tolerance.</title>
        <authorList>
            <person name="Wu B."/>
            <person name="Yu Q."/>
            <person name="Deng Z."/>
            <person name="Duan Y."/>
            <person name="Luo F."/>
            <person name="Gmitter F. Jr."/>
        </authorList>
    </citation>
    <scope>NUCLEOTIDE SEQUENCE [LARGE SCALE GENOMIC DNA]</scope>
    <source>
        <strain evidence="2">cv. Valencia</strain>
    </source>
</reference>
<accession>A0ACB8IHK6</accession>
<evidence type="ECO:0000313" key="2">
    <source>
        <dbReference type="Proteomes" id="UP000829398"/>
    </source>
</evidence>
<proteinExistence type="predicted"/>
<keyword evidence="2" id="KW-1185">Reference proteome</keyword>
<dbReference type="Proteomes" id="UP000829398">
    <property type="component" value="Chromosome 8"/>
</dbReference>
<sequence>MAVVNRGTKRLIGMIRRSDIYLLLENDNLLHKRKTLTAAEFIHIETSKPDADSTIEREIGALLSAGALRMRNSFLPRMDQPVTNKETDTLKAAMKNLAETQQFQFSG</sequence>
<gene>
    <name evidence="1" type="ORF">KPL71_023102</name>
</gene>
<organism evidence="1 2">
    <name type="scientific">Citrus sinensis</name>
    <name type="common">Sweet orange</name>
    <name type="synonym">Citrus aurantium var. sinensis</name>
    <dbReference type="NCBI Taxonomy" id="2711"/>
    <lineage>
        <taxon>Eukaryota</taxon>
        <taxon>Viridiplantae</taxon>
        <taxon>Streptophyta</taxon>
        <taxon>Embryophyta</taxon>
        <taxon>Tracheophyta</taxon>
        <taxon>Spermatophyta</taxon>
        <taxon>Magnoliopsida</taxon>
        <taxon>eudicotyledons</taxon>
        <taxon>Gunneridae</taxon>
        <taxon>Pentapetalae</taxon>
        <taxon>rosids</taxon>
        <taxon>malvids</taxon>
        <taxon>Sapindales</taxon>
        <taxon>Rutaceae</taxon>
        <taxon>Aurantioideae</taxon>
        <taxon>Citrus</taxon>
    </lineage>
</organism>
<protein>
    <submittedName>
        <fullName evidence="1">Uncharacterized protein</fullName>
    </submittedName>
</protein>
<dbReference type="EMBL" id="CM039177">
    <property type="protein sequence ID" value="KAH9696237.1"/>
    <property type="molecule type" value="Genomic_DNA"/>
</dbReference>